<organism evidence="3 4">
    <name type="scientific">Plutella xylostella</name>
    <name type="common">Diamondback moth</name>
    <name type="synonym">Plutella maculipennis</name>
    <dbReference type="NCBI Taxonomy" id="51655"/>
    <lineage>
        <taxon>Eukaryota</taxon>
        <taxon>Metazoa</taxon>
        <taxon>Ecdysozoa</taxon>
        <taxon>Arthropoda</taxon>
        <taxon>Hexapoda</taxon>
        <taxon>Insecta</taxon>
        <taxon>Pterygota</taxon>
        <taxon>Neoptera</taxon>
        <taxon>Endopterygota</taxon>
        <taxon>Lepidoptera</taxon>
        <taxon>Glossata</taxon>
        <taxon>Ditrysia</taxon>
        <taxon>Yponomeutoidea</taxon>
        <taxon>Plutellidae</taxon>
        <taxon>Plutella</taxon>
    </lineage>
</organism>
<keyword evidence="4" id="KW-1185">Reference proteome</keyword>
<feature type="signal peptide" evidence="2">
    <location>
        <begin position="1"/>
        <end position="17"/>
    </location>
</feature>
<evidence type="ECO:0000256" key="1">
    <source>
        <dbReference type="SAM" id="MobiDB-lite"/>
    </source>
</evidence>
<feature type="chain" id="PRO_5046501169" evidence="2">
    <location>
        <begin position="18"/>
        <end position="175"/>
    </location>
</feature>
<dbReference type="Proteomes" id="UP000823941">
    <property type="component" value="Chromosome 5"/>
</dbReference>
<keyword evidence="2" id="KW-0732">Signal</keyword>
<protein>
    <submittedName>
        <fullName evidence="3">Uncharacterized protein</fullName>
    </submittedName>
</protein>
<accession>A0ABQ7QZX7</accession>
<evidence type="ECO:0000256" key="2">
    <source>
        <dbReference type="SAM" id="SignalP"/>
    </source>
</evidence>
<feature type="region of interest" description="Disordered" evidence="1">
    <location>
        <begin position="121"/>
        <end position="146"/>
    </location>
</feature>
<dbReference type="EMBL" id="JAHIBW010000005">
    <property type="protein sequence ID" value="KAG7310598.1"/>
    <property type="molecule type" value="Genomic_DNA"/>
</dbReference>
<evidence type="ECO:0000313" key="4">
    <source>
        <dbReference type="Proteomes" id="UP000823941"/>
    </source>
</evidence>
<proteinExistence type="predicted"/>
<comment type="caution">
    <text evidence="3">The sequence shown here is derived from an EMBL/GenBank/DDBJ whole genome shotgun (WGS) entry which is preliminary data.</text>
</comment>
<dbReference type="PRINTS" id="PR01217">
    <property type="entry name" value="PRICHEXTENSN"/>
</dbReference>
<feature type="compositionally biased region" description="Pro residues" evidence="1">
    <location>
        <begin position="129"/>
        <end position="143"/>
    </location>
</feature>
<evidence type="ECO:0000313" key="3">
    <source>
        <dbReference type="EMBL" id="KAG7310598.1"/>
    </source>
</evidence>
<name>A0ABQ7QZX7_PLUXY</name>
<sequence>MDARLLMLLVALAHVQCYPRKSLQPLSKHANIDFINMEAGGGPRPANPAVKPAPVPAVNPAVKPALVPATNPAVTPAPKVNPMPVKPAVVATPAPIKPAVVATPAPVKPAVLATPAPVPVQPKVSPARPSEPFPPLPARPTPGPGSVKQLVNFYDSQGKASVIRPYNYSQAVKQG</sequence>
<gene>
    <name evidence="3" type="ORF">JYU34_003390</name>
</gene>
<reference evidence="3 4" key="1">
    <citation type="submission" date="2021-06" db="EMBL/GenBank/DDBJ databases">
        <title>A haploid diamondback moth (Plutella xylostella L.) genome assembly resolves 31 chromosomes and identifies a diamide resistance mutation.</title>
        <authorList>
            <person name="Ward C.M."/>
            <person name="Perry K.D."/>
            <person name="Baker G."/>
            <person name="Powis K."/>
            <person name="Heckel D.G."/>
            <person name="Baxter S.W."/>
        </authorList>
    </citation>
    <scope>NUCLEOTIDE SEQUENCE [LARGE SCALE GENOMIC DNA]</scope>
    <source>
        <strain evidence="3 4">LV</strain>
        <tissue evidence="3">Single pupa</tissue>
    </source>
</reference>